<dbReference type="RefSeq" id="WP_165878834.1">
    <property type="nucleotide sequence ID" value="NZ_JACIGF010000007.1"/>
</dbReference>
<evidence type="ECO:0000313" key="9">
    <source>
        <dbReference type="Proteomes" id="UP000295399"/>
    </source>
</evidence>
<dbReference type="Gene3D" id="3.40.50.12780">
    <property type="entry name" value="N-terminal domain of ligase-like"/>
    <property type="match status" value="1"/>
</dbReference>
<evidence type="ECO:0000259" key="7">
    <source>
        <dbReference type="Pfam" id="PF13193"/>
    </source>
</evidence>
<dbReference type="Pfam" id="PF00501">
    <property type="entry name" value="AMP-binding"/>
    <property type="match status" value="1"/>
</dbReference>
<feature type="domain" description="AMP-binding enzyme C-terminal" evidence="7">
    <location>
        <begin position="427"/>
        <end position="502"/>
    </location>
</feature>
<feature type="domain" description="AMP-dependent synthetase/ligase" evidence="6">
    <location>
        <begin position="18"/>
        <end position="377"/>
    </location>
</feature>
<evidence type="ECO:0000256" key="3">
    <source>
        <dbReference type="ARBA" id="ARBA00051915"/>
    </source>
</evidence>
<dbReference type="InterPro" id="IPR020845">
    <property type="entry name" value="AMP-binding_CS"/>
</dbReference>
<dbReference type="CDD" id="cd17631">
    <property type="entry name" value="FACL_FadD13-like"/>
    <property type="match status" value="1"/>
</dbReference>
<dbReference type="SUPFAM" id="SSF56801">
    <property type="entry name" value="Acetyl-CoA synthetase-like"/>
    <property type="match status" value="1"/>
</dbReference>
<organism evidence="8 9">
    <name type="scientific">Rhodothalassium salexigens DSM 2132</name>
    <dbReference type="NCBI Taxonomy" id="1188247"/>
    <lineage>
        <taxon>Bacteria</taxon>
        <taxon>Pseudomonadati</taxon>
        <taxon>Pseudomonadota</taxon>
        <taxon>Alphaproteobacteria</taxon>
        <taxon>Rhodothalassiales</taxon>
        <taxon>Rhodothalassiaceae</taxon>
        <taxon>Rhodothalassium</taxon>
    </lineage>
</organism>
<evidence type="ECO:0000259" key="6">
    <source>
        <dbReference type="Pfam" id="PF00501"/>
    </source>
</evidence>
<dbReference type="GO" id="GO:0006631">
    <property type="term" value="P:fatty acid metabolic process"/>
    <property type="evidence" value="ECO:0007669"/>
    <property type="project" value="TreeGrafter"/>
</dbReference>
<sequence length="519" mass="55843">MTQQARTANDFVADWIAHNAAFHPAKMATLDLASGRRRSYAQLHERVARVAGFLRARGVGPGDRVAVLAMNSTDMLDIQFAAWRLGAAYLPINFRLTPAEIAYIVGDAGPALFIVDTAFPETVAAFADNAAVGAMVAMDGLGGDTAFERGVAAAEPVWAMVDQPRETLCMLMYSSGTTGRPKGVTFTHEMMVYAVMNTAPAMGSGNAMVGFSAMPLFHIGGLMAFSVSALYYGGSTVIMRHFDPGETLRAISDPALGITHLLFVPAMYNALQSAPEQPGADFSRIVTALAGAETVPTALVDWWMARGLMVQEVYGMTETCGGISVIPKSALPARVGSAGHLFPHVRGKVVRPDGAPAGVDEPGELWVSGGNVTPAYWQRPDANADSFRDGWLRTGDIVRIDAQGFLYIEDRMKDMYISGGENIYPAEVENVLYTHDGIAEVAVIGVPDSRWGETGCAVVVPRNGATLTRDHLVAHCEGRLAHYKHPAHVHLMDALPRNATGKVLKYQLREEVTRVLDLR</sequence>
<dbReference type="Pfam" id="PF13193">
    <property type="entry name" value="AMP-binding_C"/>
    <property type="match status" value="1"/>
</dbReference>
<comment type="catalytic activity">
    <reaction evidence="3">
        <text>3-(methylsulfanyl)propanoate + ATP + CoA = 3-(methylsulfanyl)propanoyl-CoA + AMP + diphosphate</text>
        <dbReference type="Rhea" id="RHEA:43052"/>
        <dbReference type="ChEBI" id="CHEBI:30616"/>
        <dbReference type="ChEBI" id="CHEBI:33019"/>
        <dbReference type="ChEBI" id="CHEBI:49016"/>
        <dbReference type="ChEBI" id="CHEBI:57287"/>
        <dbReference type="ChEBI" id="CHEBI:82815"/>
        <dbReference type="ChEBI" id="CHEBI:456215"/>
        <dbReference type="EC" id="6.2.1.44"/>
    </reaction>
    <physiologicalReaction direction="left-to-right" evidence="3">
        <dbReference type="Rhea" id="RHEA:43053"/>
    </physiologicalReaction>
</comment>
<dbReference type="InParanoid" id="A0A4R2PHT5"/>
<evidence type="ECO:0000256" key="4">
    <source>
        <dbReference type="ARBA" id="ARBA00066616"/>
    </source>
</evidence>
<dbReference type="PANTHER" id="PTHR43201">
    <property type="entry name" value="ACYL-COA SYNTHETASE"/>
    <property type="match status" value="1"/>
</dbReference>
<evidence type="ECO:0000256" key="5">
    <source>
        <dbReference type="ARBA" id="ARBA00067668"/>
    </source>
</evidence>
<evidence type="ECO:0000313" key="8">
    <source>
        <dbReference type="EMBL" id="TCP33515.1"/>
    </source>
</evidence>
<dbReference type="InterPro" id="IPR045851">
    <property type="entry name" value="AMP-bd_C_sf"/>
</dbReference>
<dbReference type="EMBL" id="SLXO01000007">
    <property type="protein sequence ID" value="TCP33515.1"/>
    <property type="molecule type" value="Genomic_DNA"/>
</dbReference>
<dbReference type="AlphaFoldDB" id="A0A4R2PHT5"/>
<dbReference type="Gene3D" id="3.30.300.30">
    <property type="match status" value="1"/>
</dbReference>
<evidence type="ECO:0000256" key="2">
    <source>
        <dbReference type="ARBA" id="ARBA00022598"/>
    </source>
</evidence>
<dbReference type="InterPro" id="IPR025110">
    <property type="entry name" value="AMP-bd_C"/>
</dbReference>
<keyword evidence="2" id="KW-0436">Ligase</keyword>
<protein>
    <recommendedName>
        <fullName evidence="5">3-methylmercaptopropionyl-CoA ligase</fullName>
        <ecNumber evidence="4">6.2.1.44</ecNumber>
    </recommendedName>
</protein>
<comment type="similarity">
    <text evidence="1">Belongs to the ATP-dependent AMP-binding enzyme family.</text>
</comment>
<proteinExistence type="inferred from homology"/>
<evidence type="ECO:0000256" key="1">
    <source>
        <dbReference type="ARBA" id="ARBA00006432"/>
    </source>
</evidence>
<dbReference type="EC" id="6.2.1.44" evidence="4"/>
<dbReference type="Proteomes" id="UP000295399">
    <property type="component" value="Unassembled WGS sequence"/>
</dbReference>
<dbReference type="FunFam" id="3.30.300.30:FF:000008">
    <property type="entry name" value="2,3-dihydroxybenzoate-AMP ligase"/>
    <property type="match status" value="1"/>
</dbReference>
<dbReference type="GO" id="GO:0031956">
    <property type="term" value="F:medium-chain fatty acid-CoA ligase activity"/>
    <property type="evidence" value="ECO:0007669"/>
    <property type="project" value="TreeGrafter"/>
</dbReference>
<keyword evidence="9" id="KW-1185">Reference proteome</keyword>
<accession>A0A4R2PHT5</accession>
<gene>
    <name evidence="8" type="ORF">EV659_107126</name>
</gene>
<dbReference type="InterPro" id="IPR042099">
    <property type="entry name" value="ANL_N_sf"/>
</dbReference>
<reference evidence="8 9" key="1">
    <citation type="submission" date="2019-03" db="EMBL/GenBank/DDBJ databases">
        <title>Genomic Encyclopedia of Type Strains, Phase IV (KMG-IV): sequencing the most valuable type-strain genomes for metagenomic binning, comparative biology and taxonomic classification.</title>
        <authorList>
            <person name="Goeker M."/>
        </authorList>
    </citation>
    <scope>NUCLEOTIDE SEQUENCE [LARGE SCALE GENOMIC DNA]</scope>
    <source>
        <strain evidence="8 9">DSM 2132</strain>
    </source>
</reference>
<name>A0A4R2PHT5_RHOSA</name>
<dbReference type="PANTHER" id="PTHR43201:SF5">
    <property type="entry name" value="MEDIUM-CHAIN ACYL-COA LIGASE ACSF2, MITOCHONDRIAL"/>
    <property type="match status" value="1"/>
</dbReference>
<dbReference type="PROSITE" id="PS00455">
    <property type="entry name" value="AMP_BINDING"/>
    <property type="match status" value="1"/>
</dbReference>
<comment type="caution">
    <text evidence="8">The sequence shown here is derived from an EMBL/GenBank/DDBJ whole genome shotgun (WGS) entry which is preliminary data.</text>
</comment>
<dbReference type="InterPro" id="IPR000873">
    <property type="entry name" value="AMP-dep_synth/lig_dom"/>
</dbReference>